<organism evidence="4 5">
    <name type="scientific">Onchocerca volvulus</name>
    <dbReference type="NCBI Taxonomy" id="6282"/>
    <lineage>
        <taxon>Eukaryota</taxon>
        <taxon>Metazoa</taxon>
        <taxon>Ecdysozoa</taxon>
        <taxon>Nematoda</taxon>
        <taxon>Chromadorea</taxon>
        <taxon>Rhabditida</taxon>
        <taxon>Spirurina</taxon>
        <taxon>Spiruromorpha</taxon>
        <taxon>Filarioidea</taxon>
        <taxon>Onchocercidae</taxon>
        <taxon>Onchocerca</taxon>
    </lineage>
</organism>
<proteinExistence type="predicted"/>
<feature type="coiled-coil region" evidence="2">
    <location>
        <begin position="1345"/>
        <end position="1564"/>
    </location>
</feature>
<dbReference type="GO" id="GO:0005776">
    <property type="term" value="C:autophagosome"/>
    <property type="evidence" value="ECO:0007669"/>
    <property type="project" value="TreeGrafter"/>
</dbReference>
<dbReference type="GO" id="GO:0005770">
    <property type="term" value="C:late endosome"/>
    <property type="evidence" value="ECO:0007669"/>
    <property type="project" value="TreeGrafter"/>
</dbReference>
<feature type="coiled-coil region" evidence="2">
    <location>
        <begin position="367"/>
        <end position="478"/>
    </location>
</feature>
<dbReference type="PANTHER" id="PTHR46753:SF2">
    <property type="entry name" value="FYVE AND COILED-COIL DOMAIN-CONTAINING PROTEIN 1"/>
    <property type="match status" value="1"/>
</dbReference>
<feature type="coiled-coil region" evidence="2">
    <location>
        <begin position="148"/>
        <end position="196"/>
    </location>
</feature>
<feature type="domain" description="Rootletin-like coiled-coil" evidence="3">
    <location>
        <begin position="47"/>
        <end position="257"/>
    </location>
</feature>
<feature type="coiled-coil region" evidence="2">
    <location>
        <begin position="233"/>
        <end position="278"/>
    </location>
</feature>
<sequence>MYIFSDETILSDFMMHSDETLPSTSVTHNVRSSTDVVFVPSDLSNYRNRIDASVDEQRKYRQVLASLNNKVMKYRERTAKSVAEINASYVSNVDAAGDVVQVVSRSPEILRLGPDGLSANPLLPSSFIDTGLKTELRDSSTDTMIQQLRNEQIRNDSLEDLNDIYREQAEVVMRMNQNLKDELLKTQKELMKITHEREMERCLLRQNDEKKKRTADAQCQHMLELWVAFNRLRRQVRDLRTETENDLDRQRTEFVRCANNMEAVIRQAEMKRKHATLQEIKSEDAMNDLLKKYEDVAVRNIKLEHELNDSNRRAAFMEDLVKKANEERDAAKDSLKKIHLIPELDEIRGRRSRSISPDGFLVYFNTIRLVRAALQEKNNEIKNYKRKCSEYQDKLSERENRLTRMEESRRKNDEEFLDLKKENDKIRRDKEEIERKFRRLNERFGRLDTEKNATQKAIEQLQNEIHSLNINHQETLNAIFMRQQEELAERRKHFEYELEERDTDSTQRLSILKNELKKFRNEVEELRDQLRNAEAECVAERRRIAEKENIILEHQLALRNSRDENRDIRVASDAKDIRIVELQRHTDDLELESKQKDETLNELRNEKSILMTENASLLADINTLRANVMENKNTIEQNEEALENATTKISEITKQLKDRDQKILLLEKTLADYELKIYSTNEQILKTKMEQTMRMEEFEQNTGLIAKLNQEKSILLKERSELENELDRLSNATIELEKKITDLEKCIESHNIYFQEAVLHDVLEQYRVKERETSQALTNSQFEIIRLNEMVDRINSEHNAELKRVHREYRETEEKVIQKKTEIENYDDTIFTLRKNKEYLEKSLALAEEKMKELSLRCENVTFGKEKLRIQLDEEKERCEKEMSSLRQQLNAIQERFIEESTEWERICAEKDSSYNLEILEMKNDMKILNDKLQQSQETESNLRRKLVDLNLFIDREKDAAKLSQSEMDKKDEEIKFELEKLNQERYKWNEKIRLKDEELMKARYNTENLQTKCLGLEKTLRSLESRLDKKTQNVSMAENEMKQIEDRIASHRNEEAILKSNLADSEREKNDLKIQRDELKASLREALIQAEEMKNNEDFLRKEIGVMKNKLQDKEKQTEKLSNDLKQLENENKNLEVALSVKTNDLSTLTVQCKQSEDTQKQMIRELEEEKEKSYEAEKTIATLQAENGKLSDKLNHICTVLEQKTTINQQAMDDMIENYKVAEKGRIEAIRQTENIVAELNNLKNLLDIENAKRMNTEQKLAESEMTRKELVEKVAQFENSARKALSFAKAHNLPLSQTYASEMDTEISRDFSRPDEEPLRRSSSAFLSPHVRFNFNSEVESISSVEIIFRHLKDRIDELEQAKADESTALIRLKADRERISEENRKNLDKIHLLERKLIELEEDKRLLESRLSSSRQLLVSHEENLQAKENERKALKTRVVSADLHARDKEARLSSLTEQVAALRTELATVEDERKKLEEFRKMWEEERFLYESTRKEADSKIEQYWTDMKSAISAKEKLKERLDETEHLLARTRQQCAELEKANKEYRNMLEQAKVDEDLGEDRGKQDDHTKIDGSDLLSKLNTLQHEYDNCLFRLRTSDLAKQSLENELDEARNRQKQTSHRIANMQHKLEELVAEKNGLQERLNIMQKQEMDNKQMEKDICTELEKLRAEKITLLAEIEELKRRLSRAEVERREFDACRARLERERLTLKRNIETLEVEKQRTDATMRQITSERQALDKSLTAMEKENMELYRNCTQLQNQVVQLEKENSSNLVKESATQLRALENKLLLAQRERRQIEQQLEQRELAYAQKIKLLESKVTALKEQLNSERKRRLEVVERTAIVRRDPRELRSGLDDSVAPAIITFFTKTLSASC</sequence>
<dbReference type="PANTHER" id="PTHR46753">
    <property type="entry name" value="FYVE AND COILED-COIL DOMAIN-CONTAINING PROTEIN 1"/>
    <property type="match status" value="1"/>
</dbReference>
<name>A0A8R1XMS9_ONCVO</name>
<dbReference type="EMBL" id="CMVM020000328">
    <property type="status" value="NOT_ANNOTATED_CDS"/>
    <property type="molecule type" value="Genomic_DNA"/>
</dbReference>
<dbReference type="AlphaFoldDB" id="A0A8R1XMS9"/>
<evidence type="ECO:0000256" key="1">
    <source>
        <dbReference type="ARBA" id="ARBA00023054"/>
    </source>
</evidence>
<dbReference type="OMA" id="RETMNER"/>
<feature type="coiled-coil region" evidence="2">
    <location>
        <begin position="509"/>
        <end position="550"/>
    </location>
</feature>
<dbReference type="Gene3D" id="1.10.287.1490">
    <property type="match status" value="1"/>
</dbReference>
<protein>
    <recommendedName>
        <fullName evidence="3">Rootletin-like coiled-coil domain-containing protein</fullName>
    </recommendedName>
</protein>
<feature type="coiled-coil region" evidence="2">
    <location>
        <begin position="1232"/>
        <end position="1283"/>
    </location>
</feature>
<accession>A0A8R1XMS9</accession>
<feature type="coiled-coil region" evidence="2">
    <location>
        <begin position="307"/>
        <end position="334"/>
    </location>
</feature>
<dbReference type="EnsemblMetazoa" id="OVOC10244.1">
    <property type="protein sequence ID" value="OVOC10244.1"/>
    <property type="gene ID" value="WBGene00247053"/>
</dbReference>
<dbReference type="GO" id="GO:0072383">
    <property type="term" value="P:plus-end-directed vesicle transport along microtubule"/>
    <property type="evidence" value="ECO:0007669"/>
    <property type="project" value="TreeGrafter"/>
</dbReference>
<dbReference type="Proteomes" id="UP000024404">
    <property type="component" value="Unassembled WGS sequence"/>
</dbReference>
<dbReference type="GO" id="GO:0005764">
    <property type="term" value="C:lysosome"/>
    <property type="evidence" value="ECO:0007669"/>
    <property type="project" value="TreeGrafter"/>
</dbReference>
<evidence type="ECO:0000256" key="2">
    <source>
        <dbReference type="SAM" id="Coils"/>
    </source>
</evidence>
<reference evidence="4" key="2">
    <citation type="submission" date="2022-06" db="UniProtKB">
        <authorList>
            <consortium name="EnsemblMetazoa"/>
        </authorList>
    </citation>
    <scope>IDENTIFICATION</scope>
</reference>
<evidence type="ECO:0000259" key="3">
    <source>
        <dbReference type="Pfam" id="PF15035"/>
    </source>
</evidence>
<keyword evidence="1 2" id="KW-0175">Coiled coil</keyword>
<dbReference type="Pfam" id="PF15035">
    <property type="entry name" value="Rootletin"/>
    <property type="match status" value="1"/>
</dbReference>
<feature type="coiled-coil region" evidence="2">
    <location>
        <begin position="705"/>
        <end position="746"/>
    </location>
</feature>
<feature type="coiled-coil region" evidence="2">
    <location>
        <begin position="1600"/>
        <end position="1839"/>
    </location>
</feature>
<dbReference type="GO" id="GO:1901098">
    <property type="term" value="P:positive regulation of autophagosome maturation"/>
    <property type="evidence" value="ECO:0007669"/>
    <property type="project" value="TreeGrafter"/>
</dbReference>
<feature type="coiled-coil region" evidence="2">
    <location>
        <begin position="979"/>
        <end position="1188"/>
    </location>
</feature>
<feature type="coiled-coil region" evidence="2">
    <location>
        <begin position="795"/>
        <end position="946"/>
    </location>
</feature>
<evidence type="ECO:0000313" key="5">
    <source>
        <dbReference type="Proteomes" id="UP000024404"/>
    </source>
</evidence>
<dbReference type="InterPro" id="IPR055167">
    <property type="entry name" value="Rootletin-like_CC"/>
</dbReference>
<keyword evidence="5" id="KW-1185">Reference proteome</keyword>
<reference evidence="5" key="1">
    <citation type="submission" date="2013-10" db="EMBL/GenBank/DDBJ databases">
        <title>Genome sequencing of Onchocerca volvulus.</title>
        <authorList>
            <person name="Cotton J."/>
            <person name="Tsai J."/>
            <person name="Stanley E."/>
            <person name="Tracey A."/>
            <person name="Holroyd N."/>
            <person name="Lustigman S."/>
            <person name="Berriman M."/>
        </authorList>
    </citation>
    <scope>NUCLEOTIDE SEQUENCE</scope>
</reference>
<feature type="coiled-coil region" evidence="2">
    <location>
        <begin position="582"/>
        <end position="662"/>
    </location>
</feature>
<evidence type="ECO:0000313" key="4">
    <source>
        <dbReference type="EnsemblMetazoa" id="OVOC10244.1"/>
    </source>
</evidence>